<feature type="coiled-coil region" evidence="1">
    <location>
        <begin position="223"/>
        <end position="257"/>
    </location>
</feature>
<sequence>MPPDDALPMLSQTEVKAMLSDKFKKYNARLDAIHAQAYEKVNSAKKVKEEQQYGMKITFKQDEGKVVAFNENYNTLNCRQSPSFKAAHAYIQDSTVKSLKPILKPSSSVSKYDSARTRNPMGTAFVRKNSYAFTAQPPEQMLINQQRSSQKSIRFSALSNSAQTMPSRKMQDQALDEDQKPKPLRLDGSTPDQAPDRASEYVTELEGQVIKMRTDNEIMSITLRHLQDELNIKSDLIRRQQQEMSELRSMLLEVQGENQRLRAGVMKEKQNANQHHSHGLPPMGNISKY</sequence>
<keyword evidence="1" id="KW-0175">Coiled coil</keyword>
<feature type="region of interest" description="Disordered" evidence="2">
    <location>
        <begin position="268"/>
        <end position="289"/>
    </location>
</feature>
<evidence type="ECO:0000313" key="3">
    <source>
        <dbReference type="EMBL" id="TNV77919.1"/>
    </source>
</evidence>
<proteinExistence type="predicted"/>
<reference evidence="3" key="1">
    <citation type="submission" date="2019-06" db="EMBL/GenBank/DDBJ databases">
        <authorList>
            <person name="Zheng W."/>
        </authorList>
    </citation>
    <scope>NUCLEOTIDE SEQUENCE</scope>
    <source>
        <strain evidence="3">QDHG01</strain>
    </source>
</reference>
<name>A0A8J8NPB8_HALGN</name>
<evidence type="ECO:0000256" key="2">
    <source>
        <dbReference type="SAM" id="MobiDB-lite"/>
    </source>
</evidence>
<dbReference type="AlphaFoldDB" id="A0A8J8NPB8"/>
<keyword evidence="4" id="KW-1185">Reference proteome</keyword>
<protein>
    <submittedName>
        <fullName evidence="3">Uncharacterized protein</fullName>
    </submittedName>
</protein>
<organism evidence="3 4">
    <name type="scientific">Halteria grandinella</name>
    <dbReference type="NCBI Taxonomy" id="5974"/>
    <lineage>
        <taxon>Eukaryota</taxon>
        <taxon>Sar</taxon>
        <taxon>Alveolata</taxon>
        <taxon>Ciliophora</taxon>
        <taxon>Intramacronucleata</taxon>
        <taxon>Spirotrichea</taxon>
        <taxon>Stichotrichia</taxon>
        <taxon>Sporadotrichida</taxon>
        <taxon>Halteriidae</taxon>
        <taxon>Halteria</taxon>
    </lineage>
</organism>
<evidence type="ECO:0000256" key="1">
    <source>
        <dbReference type="SAM" id="Coils"/>
    </source>
</evidence>
<evidence type="ECO:0000313" key="4">
    <source>
        <dbReference type="Proteomes" id="UP000785679"/>
    </source>
</evidence>
<accession>A0A8J8NPB8</accession>
<comment type="caution">
    <text evidence="3">The sequence shown here is derived from an EMBL/GenBank/DDBJ whole genome shotgun (WGS) entry which is preliminary data.</text>
</comment>
<feature type="region of interest" description="Disordered" evidence="2">
    <location>
        <begin position="159"/>
        <end position="199"/>
    </location>
</feature>
<dbReference type="OrthoDB" id="78101at2759"/>
<gene>
    <name evidence="3" type="ORF">FGO68_gene16523</name>
</gene>
<dbReference type="Proteomes" id="UP000785679">
    <property type="component" value="Unassembled WGS sequence"/>
</dbReference>
<dbReference type="EMBL" id="RRYP01011151">
    <property type="protein sequence ID" value="TNV77919.1"/>
    <property type="molecule type" value="Genomic_DNA"/>
</dbReference>